<evidence type="ECO:0000313" key="2">
    <source>
        <dbReference type="Proteomes" id="UP000694308"/>
    </source>
</evidence>
<reference evidence="1" key="1">
    <citation type="submission" date="2020-12" db="EMBL/GenBank/DDBJ databases">
        <title>Clostridium thailandense sp. nov., a novel acetogenic bacterium isolated from peat land soil in Thailand.</title>
        <authorList>
            <person name="Chaikitkaew S."/>
            <person name="Birkeland N.K."/>
        </authorList>
    </citation>
    <scope>NUCLEOTIDE SEQUENCE</scope>
    <source>
        <strain evidence="1">PL3</strain>
    </source>
</reference>
<sequence>ARNKIPELQKALKGNIKEHQVIMLRHQNEEKIIKKNIKSIESLGYEVVLQKT</sequence>
<gene>
    <name evidence="1" type="ORF">I6U48_13610</name>
</gene>
<name>A0A949TJE8_9CLOT</name>
<accession>A0A949TJE8</accession>
<protein>
    <submittedName>
        <fullName evidence="1">Uncharacterized protein</fullName>
    </submittedName>
</protein>
<evidence type="ECO:0000313" key="1">
    <source>
        <dbReference type="EMBL" id="MBV7273939.1"/>
    </source>
</evidence>
<dbReference type="AlphaFoldDB" id="A0A949TJE8"/>
<dbReference type="Proteomes" id="UP000694308">
    <property type="component" value="Unassembled WGS sequence"/>
</dbReference>
<dbReference type="EMBL" id="JAEEGC010000061">
    <property type="protein sequence ID" value="MBV7273939.1"/>
    <property type="molecule type" value="Genomic_DNA"/>
</dbReference>
<comment type="caution">
    <text evidence="1">The sequence shown here is derived from an EMBL/GenBank/DDBJ whole genome shotgun (WGS) entry which is preliminary data.</text>
</comment>
<proteinExistence type="predicted"/>
<keyword evidence="2" id="KW-1185">Reference proteome</keyword>
<feature type="non-terminal residue" evidence="1">
    <location>
        <position position="1"/>
    </location>
</feature>
<organism evidence="1 2">
    <name type="scientific">Clostridium thailandense</name>
    <dbReference type="NCBI Taxonomy" id="2794346"/>
    <lineage>
        <taxon>Bacteria</taxon>
        <taxon>Bacillati</taxon>
        <taxon>Bacillota</taxon>
        <taxon>Clostridia</taxon>
        <taxon>Eubacteriales</taxon>
        <taxon>Clostridiaceae</taxon>
        <taxon>Clostridium</taxon>
    </lineage>
</organism>